<dbReference type="CDD" id="cd07078">
    <property type="entry name" value="ALDH"/>
    <property type="match status" value="1"/>
</dbReference>
<evidence type="ECO:0000313" key="4">
    <source>
        <dbReference type="Proteomes" id="UP000288603"/>
    </source>
</evidence>
<proteinExistence type="predicted"/>
<accession>A0A444QC05</accession>
<sequence length="474" mass="48691">MTVETTIAAPVDEGRPTDAEVLTVRDPRTGSLVGTLEVQDDAAVRDAVARSRRAFGAWRRTPAAERGAMLHAAASALEERSDEIARTQSSETGKSIDDALGGITAAVGTLHQYAELGPVHRGRSLQGGIEAVDLAINRPRGVVAVLTPWNDPVAITAGLVGAALVTGNTVVHKPSERCPHTGALVNEILAGSVPLDVLIPLVGDGSTGAALVARPEVDAVAHVGSSTTGRAIHLAAAAHDAHVIRENGGNDALIVDAGVDPEWAARQAAVGAFANAGQICTSVERVFVHRDVAGAFIPALVREAEHLVASGALGPLVDERLRQDVHDQVEEALAEGARALTGGRIPDGPGTFYPATVLVDCSPAMAVMSEETFGPVAPIMVVDDIDEALLRAADDRYGLAATVLTPSMATAHRAIAELDVGTVKVNAVFGGAPGGSAQPRRASGAGFGYGPELLDEMTTTTVVHLGLPETAEAS</sequence>
<gene>
    <name evidence="3" type="ORF">ELQ92_11445</name>
</gene>
<dbReference type="Proteomes" id="UP000288603">
    <property type="component" value="Unassembled WGS sequence"/>
</dbReference>
<keyword evidence="1" id="KW-0560">Oxidoreductase</keyword>
<name>A0A444QC05_9MICO</name>
<dbReference type="Gene3D" id="3.40.309.10">
    <property type="entry name" value="Aldehyde Dehydrogenase, Chain A, domain 2"/>
    <property type="match status" value="1"/>
</dbReference>
<protein>
    <submittedName>
        <fullName evidence="3">Aldehyde dehydrogenase</fullName>
    </submittedName>
</protein>
<evidence type="ECO:0000256" key="1">
    <source>
        <dbReference type="ARBA" id="ARBA00023002"/>
    </source>
</evidence>
<dbReference type="InterPro" id="IPR016163">
    <property type="entry name" value="Ald_DH_C"/>
</dbReference>
<keyword evidence="4" id="KW-1185">Reference proteome</keyword>
<dbReference type="PANTHER" id="PTHR11699">
    <property type="entry name" value="ALDEHYDE DEHYDROGENASE-RELATED"/>
    <property type="match status" value="1"/>
</dbReference>
<dbReference type="GO" id="GO:0016620">
    <property type="term" value="F:oxidoreductase activity, acting on the aldehyde or oxo group of donors, NAD or NADP as acceptor"/>
    <property type="evidence" value="ECO:0007669"/>
    <property type="project" value="InterPro"/>
</dbReference>
<dbReference type="InterPro" id="IPR016161">
    <property type="entry name" value="Ald_DH/histidinol_DH"/>
</dbReference>
<dbReference type="EMBL" id="RZNC01000003">
    <property type="protein sequence ID" value="RWZ61577.1"/>
    <property type="molecule type" value="Genomic_DNA"/>
</dbReference>
<organism evidence="3 4">
    <name type="scientific">Labedella populi</name>
    <dbReference type="NCBI Taxonomy" id="2498850"/>
    <lineage>
        <taxon>Bacteria</taxon>
        <taxon>Bacillati</taxon>
        <taxon>Actinomycetota</taxon>
        <taxon>Actinomycetes</taxon>
        <taxon>Micrococcales</taxon>
        <taxon>Microbacteriaceae</taxon>
        <taxon>Labedella</taxon>
    </lineage>
</organism>
<comment type="caution">
    <text evidence="3">The sequence shown here is derived from an EMBL/GenBank/DDBJ whole genome shotgun (WGS) entry which is preliminary data.</text>
</comment>
<dbReference type="RefSeq" id="WP_128499065.1">
    <property type="nucleotide sequence ID" value="NZ_RZNC01000003.1"/>
</dbReference>
<evidence type="ECO:0000313" key="3">
    <source>
        <dbReference type="EMBL" id="RWZ61577.1"/>
    </source>
</evidence>
<dbReference type="AlphaFoldDB" id="A0A444QC05"/>
<feature type="domain" description="Aldehyde dehydrogenase" evidence="2">
    <location>
        <begin position="20"/>
        <end position="463"/>
    </location>
</feature>
<dbReference type="SUPFAM" id="SSF53720">
    <property type="entry name" value="ALDH-like"/>
    <property type="match status" value="1"/>
</dbReference>
<dbReference type="Pfam" id="PF00171">
    <property type="entry name" value="Aldedh"/>
    <property type="match status" value="1"/>
</dbReference>
<dbReference type="InterPro" id="IPR015590">
    <property type="entry name" value="Aldehyde_DH_dom"/>
</dbReference>
<evidence type="ECO:0000259" key="2">
    <source>
        <dbReference type="Pfam" id="PF00171"/>
    </source>
</evidence>
<reference evidence="3 4" key="1">
    <citation type="submission" date="2018-12" db="EMBL/GenBank/DDBJ databases">
        <authorList>
            <person name="Li F."/>
        </authorList>
    </citation>
    <scope>NUCLEOTIDE SEQUENCE [LARGE SCALE GENOMIC DNA]</scope>
    <source>
        <strain evidence="3 4">8H24J-4-2</strain>
    </source>
</reference>
<dbReference type="Gene3D" id="3.40.605.10">
    <property type="entry name" value="Aldehyde Dehydrogenase, Chain A, domain 1"/>
    <property type="match status" value="1"/>
</dbReference>
<dbReference type="InterPro" id="IPR016162">
    <property type="entry name" value="Ald_DH_N"/>
</dbReference>
<dbReference type="OrthoDB" id="6882680at2"/>